<dbReference type="eggNOG" id="ENOG502QSHE">
    <property type="taxonomic scope" value="Eukaryota"/>
</dbReference>
<keyword evidence="3" id="KW-1185">Reference proteome</keyword>
<dbReference type="OrthoDB" id="3501663at2759"/>
<dbReference type="PANTHER" id="PTHR22642">
    <property type="entry name" value="IMIDAZOLONEPROPIONASE"/>
    <property type="match status" value="1"/>
</dbReference>
<dbReference type="HOGENOM" id="CLU_1354504_0_0_1"/>
<reference evidence="2 3" key="1">
    <citation type="submission" date="2014-02" db="EMBL/GenBank/DDBJ databases">
        <title>The genome sequence of Colletotrichum fioriniae PJ7.</title>
        <authorList>
            <person name="Baroncelli R."/>
            <person name="Thon M.R."/>
        </authorList>
    </citation>
    <scope>NUCLEOTIDE SEQUENCE [LARGE SCALE GENOMIC DNA]</scope>
    <source>
        <strain evidence="2 3">PJ7</strain>
    </source>
</reference>
<dbReference type="PANTHER" id="PTHR22642:SF20">
    <property type="entry name" value="AMIDOHYDROLASE 3 DOMAIN-CONTAINING PROTEIN"/>
    <property type="match status" value="1"/>
</dbReference>
<dbReference type="AlphaFoldDB" id="A0A010RUH7"/>
<comment type="caution">
    <text evidence="2">The sequence shown here is derived from an EMBL/GenBank/DDBJ whole genome shotgun (WGS) entry which is preliminary data.</text>
</comment>
<feature type="domain" description="Amidohydrolase 3" evidence="1">
    <location>
        <begin position="2"/>
        <end position="197"/>
    </location>
</feature>
<name>A0A010RUH7_9PEZI</name>
<keyword evidence="2" id="KW-0378">Hydrolase</keyword>
<accession>A0A010RUH7</accession>
<dbReference type="GO" id="GO:0016787">
    <property type="term" value="F:hydrolase activity"/>
    <property type="evidence" value="ECO:0007669"/>
    <property type="project" value="UniProtKB-KW"/>
</dbReference>
<evidence type="ECO:0000259" key="1">
    <source>
        <dbReference type="Pfam" id="PF07969"/>
    </source>
</evidence>
<dbReference type="SUPFAM" id="SSF51556">
    <property type="entry name" value="Metallo-dependent hydrolases"/>
    <property type="match status" value="1"/>
</dbReference>
<evidence type="ECO:0000313" key="2">
    <source>
        <dbReference type="EMBL" id="EXF75883.1"/>
    </source>
</evidence>
<dbReference type="InterPro" id="IPR013108">
    <property type="entry name" value="Amidohydro_3"/>
</dbReference>
<gene>
    <name evidence="2" type="ORF">CFIO01_00368</name>
</gene>
<sequence>MIDLQGRDIMPPFIDGHTHLLQFGISLSKVSLGNFTGLDEIRQIIKSTAYEEPDAERLMFLAWKQSATGSLVSSEMLNNLSERPIYIESHDLHAVWCNAAAVNGLEITDEDIPGGRVHRNADHLPTGLFEDAAVLGIIWPFLTLRLTHEEKLDRLREAIGTYNRAGYTSAIDMAVDEDYWSLLRELYERGELSLHLVVHFLV</sequence>
<dbReference type="Pfam" id="PF07969">
    <property type="entry name" value="Amidohydro_3"/>
    <property type="match status" value="1"/>
</dbReference>
<dbReference type="InterPro" id="IPR032466">
    <property type="entry name" value="Metal_Hydrolase"/>
</dbReference>
<dbReference type="Proteomes" id="UP000020467">
    <property type="component" value="Unassembled WGS sequence"/>
</dbReference>
<protein>
    <submittedName>
        <fullName evidence="2">Amidohydrolase</fullName>
    </submittedName>
</protein>
<dbReference type="EMBL" id="JARH01000874">
    <property type="protein sequence ID" value="EXF75883.1"/>
    <property type="molecule type" value="Genomic_DNA"/>
</dbReference>
<dbReference type="KEGG" id="cfj:CFIO01_00368"/>
<organism evidence="2 3">
    <name type="scientific">Colletotrichum fioriniae PJ7</name>
    <dbReference type="NCBI Taxonomy" id="1445577"/>
    <lineage>
        <taxon>Eukaryota</taxon>
        <taxon>Fungi</taxon>
        <taxon>Dikarya</taxon>
        <taxon>Ascomycota</taxon>
        <taxon>Pezizomycotina</taxon>
        <taxon>Sordariomycetes</taxon>
        <taxon>Hypocreomycetidae</taxon>
        <taxon>Glomerellales</taxon>
        <taxon>Glomerellaceae</taxon>
        <taxon>Colletotrichum</taxon>
        <taxon>Colletotrichum acutatum species complex</taxon>
    </lineage>
</organism>
<proteinExistence type="predicted"/>
<evidence type="ECO:0000313" key="3">
    <source>
        <dbReference type="Proteomes" id="UP000020467"/>
    </source>
</evidence>
<dbReference type="Gene3D" id="3.10.310.70">
    <property type="match status" value="1"/>
</dbReference>